<dbReference type="GO" id="GO:0003824">
    <property type="term" value="F:catalytic activity"/>
    <property type="evidence" value="ECO:0007669"/>
    <property type="project" value="InterPro"/>
</dbReference>
<evidence type="ECO:0000259" key="1">
    <source>
        <dbReference type="Pfam" id="PF14529"/>
    </source>
</evidence>
<organism evidence="2 3">
    <name type="scientific">Plakobranchus ocellatus</name>
    <dbReference type="NCBI Taxonomy" id="259542"/>
    <lineage>
        <taxon>Eukaryota</taxon>
        <taxon>Metazoa</taxon>
        <taxon>Spiralia</taxon>
        <taxon>Lophotrochozoa</taxon>
        <taxon>Mollusca</taxon>
        <taxon>Gastropoda</taxon>
        <taxon>Heterobranchia</taxon>
        <taxon>Euthyneura</taxon>
        <taxon>Panpulmonata</taxon>
        <taxon>Sacoglossa</taxon>
        <taxon>Placobranchoidea</taxon>
        <taxon>Plakobranchidae</taxon>
        <taxon>Plakobranchus</taxon>
    </lineage>
</organism>
<dbReference type="Pfam" id="PF14529">
    <property type="entry name" value="Exo_endo_phos_2"/>
    <property type="match status" value="1"/>
</dbReference>
<gene>
    <name evidence="2" type="ORF">PoB_006395600</name>
</gene>
<dbReference type="Proteomes" id="UP000735302">
    <property type="component" value="Unassembled WGS sequence"/>
</dbReference>
<accession>A0AAV4CZR5</accession>
<feature type="domain" description="Endonuclease/exonuclease/phosphatase" evidence="1">
    <location>
        <begin position="77"/>
        <end position="187"/>
    </location>
</feature>
<evidence type="ECO:0000313" key="3">
    <source>
        <dbReference type="Proteomes" id="UP000735302"/>
    </source>
</evidence>
<evidence type="ECO:0000313" key="2">
    <source>
        <dbReference type="EMBL" id="GFO37451.1"/>
    </source>
</evidence>
<reference evidence="2 3" key="1">
    <citation type="journal article" date="2021" name="Elife">
        <title>Chloroplast acquisition without the gene transfer in kleptoplastic sea slugs, Plakobranchus ocellatus.</title>
        <authorList>
            <person name="Maeda T."/>
            <person name="Takahashi S."/>
            <person name="Yoshida T."/>
            <person name="Shimamura S."/>
            <person name="Takaki Y."/>
            <person name="Nagai Y."/>
            <person name="Toyoda A."/>
            <person name="Suzuki Y."/>
            <person name="Arimoto A."/>
            <person name="Ishii H."/>
            <person name="Satoh N."/>
            <person name="Nishiyama T."/>
            <person name="Hasebe M."/>
            <person name="Maruyama T."/>
            <person name="Minagawa J."/>
            <person name="Obokata J."/>
            <person name="Shigenobu S."/>
        </authorList>
    </citation>
    <scope>NUCLEOTIDE SEQUENCE [LARGE SCALE GENOMIC DNA]</scope>
</reference>
<dbReference type="Gene3D" id="3.60.10.10">
    <property type="entry name" value="Endonuclease/exonuclease/phosphatase"/>
    <property type="match status" value="1"/>
</dbReference>
<name>A0AAV4CZR5_9GAST</name>
<dbReference type="EMBL" id="BLXT01007237">
    <property type="protein sequence ID" value="GFO37451.1"/>
    <property type="molecule type" value="Genomic_DNA"/>
</dbReference>
<dbReference type="AlphaFoldDB" id="A0AAV4CZR5"/>
<dbReference type="InterPro" id="IPR005135">
    <property type="entry name" value="Endo/exonuclease/phosphatase"/>
</dbReference>
<dbReference type="InterPro" id="IPR036691">
    <property type="entry name" value="Endo/exonu/phosph_ase_sf"/>
</dbReference>
<protein>
    <submittedName>
        <fullName evidence="2">Pol-like protein</fullName>
    </submittedName>
</protein>
<comment type="caution">
    <text evidence="2">The sequence shown here is derived from an EMBL/GenBank/DDBJ whole genome shotgun (WGS) entry which is preliminary data.</text>
</comment>
<sequence>MESWATDIVYPRNDFGVSSHGFVYRPTGTGPPFCQHSPGSQESGALLMKSGTCFTEIDLSTGLHSEAVMISLENALTVSSVYLLPNTPVSKNSLAEHLGQIRKRLFIRGDFKAHSPAWGDSHPDGRAGMLEDFISENSIIDLKRRTFVHLTYHSTSAIYLAVAFLSPVAKWSWVIHTDLCGRDHFTICLPCMSSFNGEANNILFNIRKADLGRFGYFYKLSLDDRLLSFPKQLL</sequence>
<keyword evidence="3" id="KW-1185">Reference proteome</keyword>
<dbReference type="SUPFAM" id="SSF56219">
    <property type="entry name" value="DNase I-like"/>
    <property type="match status" value="1"/>
</dbReference>
<proteinExistence type="predicted"/>